<protein>
    <submittedName>
        <fullName evidence="1">Polyprotein</fullName>
    </submittedName>
</protein>
<organism evidence="1">
    <name type="scientific">uncultured virus</name>
    <dbReference type="NCBI Taxonomy" id="340016"/>
    <lineage>
        <taxon>Viruses</taxon>
        <taxon>environmental samples</taxon>
    </lineage>
</organism>
<name>H2E091_9VIRU</name>
<dbReference type="Pfam" id="PF12264">
    <property type="entry name" value="Waikav_capsid_1"/>
    <property type="match status" value="1"/>
</dbReference>
<reference evidence="1" key="1">
    <citation type="submission" date="2011-08" db="EMBL/GenBank/DDBJ databases">
        <title>Detection of Members of the Secoviridae in the Tallgrass Prairie Preserve, Osage County, Oklahoma USA.</title>
        <authorList>
            <person name="Thapa V."/>
            <person name="Melcher U."/>
            <person name="Wiley G.B."/>
            <person name="Doust A."/>
            <person name="Roe B.A."/>
            <person name="Palmer M.W."/>
            <person name="Roewe K."/>
            <person name="Shen G."/>
            <person name="Roossinck M.J."/>
        </authorList>
    </citation>
    <scope>NUCLEOTIDE SEQUENCE</scope>
</reference>
<dbReference type="Gene3D" id="2.60.120.20">
    <property type="match status" value="1"/>
</dbReference>
<sequence length="80" mass="8754">FGRIGILKICCLNVLNAPQTATQSVSVNVWVKFDGVKFHFYSLKKQPVVSQMFVEKLSNLGEMGCVVATGTWSTTSSVNL</sequence>
<feature type="non-terminal residue" evidence="1">
    <location>
        <position position="1"/>
    </location>
</feature>
<feature type="non-terminal residue" evidence="1">
    <location>
        <position position="80"/>
    </location>
</feature>
<dbReference type="InterPro" id="IPR024379">
    <property type="entry name" value="Waikavirus_capsid-1"/>
</dbReference>
<dbReference type="EMBL" id="JN661364">
    <property type="protein sequence ID" value="AEX31039.1"/>
    <property type="molecule type" value="Genomic_RNA"/>
</dbReference>
<dbReference type="SUPFAM" id="SSF88633">
    <property type="entry name" value="Positive stranded ssRNA viruses"/>
    <property type="match status" value="1"/>
</dbReference>
<proteinExistence type="predicted"/>
<evidence type="ECO:0000313" key="1">
    <source>
        <dbReference type="EMBL" id="AEX31039.1"/>
    </source>
</evidence>
<dbReference type="InterPro" id="IPR029053">
    <property type="entry name" value="Viral_coat"/>
</dbReference>
<accession>H2E091</accession>